<gene>
    <name evidence="1" type="ORF">D1B32_03195</name>
</gene>
<dbReference type="RefSeq" id="WP_095310041.1">
    <property type="nucleotide sequence ID" value="NZ_JAMAWL010000022.1"/>
</dbReference>
<evidence type="ECO:0000313" key="1">
    <source>
        <dbReference type="EMBL" id="RHW34193.1"/>
    </source>
</evidence>
<dbReference type="OrthoDB" id="9840349at2"/>
<dbReference type="EMBL" id="QWEH01000002">
    <property type="protein sequence ID" value="RHW34193.1"/>
    <property type="molecule type" value="Genomic_DNA"/>
</dbReference>
<dbReference type="Proteomes" id="UP000285456">
    <property type="component" value="Unassembled WGS sequence"/>
</dbReference>
<keyword evidence="2" id="KW-1185">Reference proteome</keyword>
<organism evidence="1 2">
    <name type="scientific">Oceanobacillus profundus</name>
    <dbReference type="NCBI Taxonomy" id="372463"/>
    <lineage>
        <taxon>Bacteria</taxon>
        <taxon>Bacillati</taxon>
        <taxon>Bacillota</taxon>
        <taxon>Bacilli</taxon>
        <taxon>Bacillales</taxon>
        <taxon>Bacillaceae</taxon>
        <taxon>Oceanobacillus</taxon>
    </lineage>
</organism>
<proteinExistence type="predicted"/>
<reference evidence="1 2" key="1">
    <citation type="journal article" date="2007" name="Int. J. Syst. Evol. Microbiol.">
        <title>Oceanobacillus profundus sp. nov., isolated from a deep-sea sediment core.</title>
        <authorList>
            <person name="Kim Y.G."/>
            <person name="Choi D.H."/>
            <person name="Hyun S."/>
            <person name="Cho B.C."/>
        </authorList>
    </citation>
    <scope>NUCLEOTIDE SEQUENCE [LARGE SCALE GENOMIC DNA]</scope>
    <source>
        <strain evidence="1 2">DSM 18246</strain>
    </source>
</reference>
<evidence type="ECO:0000313" key="2">
    <source>
        <dbReference type="Proteomes" id="UP000285456"/>
    </source>
</evidence>
<name>A0A417YLK3_9BACI</name>
<comment type="caution">
    <text evidence="1">The sequence shown here is derived from an EMBL/GenBank/DDBJ whole genome shotgun (WGS) entry which is preliminary data.</text>
</comment>
<sequence>MAVYEFIACNQKLKSFEEALSDEEIKSYNELLKIGFKEEQIQIRVIDLSKIDRNKKVFLINLPEELQNSPLVIEEDFHNPYARFLTDKKFIYKVTNAEKVVSHLAAYFGDFQIHGRNLSFGEYYKMTIV</sequence>
<protein>
    <submittedName>
        <fullName evidence="1">Uncharacterized protein</fullName>
    </submittedName>
</protein>
<dbReference type="AlphaFoldDB" id="A0A417YLK3"/>
<accession>A0A417YLK3</accession>